<dbReference type="EMBL" id="FCOF02000022">
    <property type="protein sequence ID" value="SAK77029.1"/>
    <property type="molecule type" value="Genomic_DNA"/>
</dbReference>
<evidence type="ECO:0000256" key="2">
    <source>
        <dbReference type="SAM" id="SignalP"/>
    </source>
</evidence>
<gene>
    <name evidence="3" type="ORF">AWB75_04464</name>
</gene>
<name>A0A158C3X0_9BURK</name>
<feature type="chain" id="PRO_5007622514" description="Lipoprotein" evidence="2">
    <location>
        <begin position="28"/>
        <end position="65"/>
    </location>
</feature>
<feature type="region of interest" description="Disordered" evidence="1">
    <location>
        <begin position="27"/>
        <end position="65"/>
    </location>
</feature>
<dbReference type="PROSITE" id="PS51257">
    <property type="entry name" value="PROKAR_LIPOPROTEIN"/>
    <property type="match status" value="1"/>
</dbReference>
<evidence type="ECO:0000313" key="3">
    <source>
        <dbReference type="EMBL" id="SAK77029.1"/>
    </source>
</evidence>
<dbReference type="AlphaFoldDB" id="A0A158C3X0"/>
<keyword evidence="2" id="KW-0732">Signal</keyword>
<dbReference type="Proteomes" id="UP000054870">
    <property type="component" value="Unassembled WGS sequence"/>
</dbReference>
<accession>A0A158C3X0</accession>
<feature type="signal peptide" evidence="2">
    <location>
        <begin position="1"/>
        <end position="27"/>
    </location>
</feature>
<reference evidence="3" key="1">
    <citation type="submission" date="2016-01" db="EMBL/GenBank/DDBJ databases">
        <authorList>
            <person name="Peeters C."/>
        </authorList>
    </citation>
    <scope>NUCLEOTIDE SEQUENCE [LARGE SCALE GENOMIC DNA]</scope>
    <source>
        <strain evidence="3">LMG 29318</strain>
    </source>
</reference>
<keyword evidence="4" id="KW-1185">Reference proteome</keyword>
<evidence type="ECO:0000313" key="4">
    <source>
        <dbReference type="Proteomes" id="UP000054870"/>
    </source>
</evidence>
<protein>
    <recommendedName>
        <fullName evidence="5">Lipoprotein</fullName>
    </recommendedName>
</protein>
<organism evidence="3 4">
    <name type="scientific">Caballeronia catudaia</name>
    <dbReference type="NCBI Taxonomy" id="1777136"/>
    <lineage>
        <taxon>Bacteria</taxon>
        <taxon>Pseudomonadati</taxon>
        <taxon>Pseudomonadota</taxon>
        <taxon>Betaproteobacteria</taxon>
        <taxon>Burkholderiales</taxon>
        <taxon>Burkholderiaceae</taxon>
        <taxon>Caballeronia</taxon>
    </lineage>
</organism>
<feature type="compositionally biased region" description="Polar residues" evidence="1">
    <location>
        <begin position="30"/>
        <end position="44"/>
    </location>
</feature>
<feature type="compositionally biased region" description="Low complexity" evidence="1">
    <location>
        <begin position="47"/>
        <end position="65"/>
    </location>
</feature>
<comment type="caution">
    <text evidence="3">The sequence shown here is derived from an EMBL/GenBank/DDBJ whole genome shotgun (WGS) entry which is preliminary data.</text>
</comment>
<evidence type="ECO:0008006" key="5">
    <source>
        <dbReference type="Google" id="ProtNLM"/>
    </source>
</evidence>
<proteinExistence type="predicted"/>
<sequence length="65" mass="6018">MKLTARHLVIAASVVLLTMGASGCKRADNGSETSGAAAGSNGTMANPAATGAMGASGPAAASGAK</sequence>
<evidence type="ECO:0000256" key="1">
    <source>
        <dbReference type="SAM" id="MobiDB-lite"/>
    </source>
</evidence>